<dbReference type="Proteomes" id="UP001443914">
    <property type="component" value="Unassembled WGS sequence"/>
</dbReference>
<feature type="coiled-coil region" evidence="1">
    <location>
        <begin position="41"/>
        <end position="71"/>
    </location>
</feature>
<dbReference type="AlphaFoldDB" id="A0AAW1LIV0"/>
<sequence length="167" mass="19738">MDDNNDYSCDDYNDDEDSEDAIDDAPYDDELEEDIGDPEDIADEMEEVRRLKEEARRLDDYEMMADAASLKGVEIFEPINPSTSTVLTVSEQGRRLRVSKPMYLAFIKFDRPTGEWRLKYGQHVGFSMRKFNINWNWKDVSEGKRKLMWKDTMVSFHLMRKRKFGKL</sequence>
<reference evidence="3" key="1">
    <citation type="submission" date="2024-03" db="EMBL/GenBank/DDBJ databases">
        <title>WGS assembly of Saponaria officinalis var. Norfolk2.</title>
        <authorList>
            <person name="Jenkins J."/>
            <person name="Shu S."/>
            <person name="Grimwood J."/>
            <person name="Barry K."/>
            <person name="Goodstein D."/>
            <person name="Schmutz J."/>
            <person name="Leebens-Mack J."/>
            <person name="Osbourn A."/>
        </authorList>
    </citation>
    <scope>NUCLEOTIDE SEQUENCE [LARGE SCALE GENOMIC DNA]</scope>
    <source>
        <strain evidence="3">JIC</strain>
    </source>
</reference>
<keyword evidence="4" id="KW-1185">Reference proteome</keyword>
<gene>
    <name evidence="3" type="ORF">RND81_04G050600</name>
</gene>
<dbReference type="EMBL" id="JBDFQZ010000004">
    <property type="protein sequence ID" value="KAK9733196.1"/>
    <property type="molecule type" value="Genomic_DNA"/>
</dbReference>
<evidence type="ECO:0000256" key="1">
    <source>
        <dbReference type="SAM" id="Coils"/>
    </source>
</evidence>
<feature type="region of interest" description="Disordered" evidence="2">
    <location>
        <begin position="1"/>
        <end position="37"/>
    </location>
</feature>
<protein>
    <submittedName>
        <fullName evidence="3">Uncharacterized protein</fullName>
    </submittedName>
</protein>
<comment type="caution">
    <text evidence="3">The sequence shown here is derived from an EMBL/GenBank/DDBJ whole genome shotgun (WGS) entry which is preliminary data.</text>
</comment>
<proteinExistence type="predicted"/>
<evidence type="ECO:0000256" key="2">
    <source>
        <dbReference type="SAM" id="MobiDB-lite"/>
    </source>
</evidence>
<evidence type="ECO:0000313" key="4">
    <source>
        <dbReference type="Proteomes" id="UP001443914"/>
    </source>
</evidence>
<keyword evidence="1" id="KW-0175">Coiled coil</keyword>
<organism evidence="3 4">
    <name type="scientific">Saponaria officinalis</name>
    <name type="common">Common soapwort</name>
    <name type="synonym">Lychnis saponaria</name>
    <dbReference type="NCBI Taxonomy" id="3572"/>
    <lineage>
        <taxon>Eukaryota</taxon>
        <taxon>Viridiplantae</taxon>
        <taxon>Streptophyta</taxon>
        <taxon>Embryophyta</taxon>
        <taxon>Tracheophyta</taxon>
        <taxon>Spermatophyta</taxon>
        <taxon>Magnoliopsida</taxon>
        <taxon>eudicotyledons</taxon>
        <taxon>Gunneridae</taxon>
        <taxon>Pentapetalae</taxon>
        <taxon>Caryophyllales</taxon>
        <taxon>Caryophyllaceae</taxon>
        <taxon>Caryophylleae</taxon>
        <taxon>Saponaria</taxon>
    </lineage>
</organism>
<name>A0AAW1LIV0_SAPOF</name>
<evidence type="ECO:0000313" key="3">
    <source>
        <dbReference type="EMBL" id="KAK9733196.1"/>
    </source>
</evidence>
<accession>A0AAW1LIV0</accession>